<dbReference type="Proteomes" id="UP000624709">
    <property type="component" value="Unassembled WGS sequence"/>
</dbReference>
<keyword evidence="2" id="KW-0812">Transmembrane</keyword>
<evidence type="ECO:0008006" key="5">
    <source>
        <dbReference type="Google" id="ProtNLM"/>
    </source>
</evidence>
<sequence length="306" mass="33231">MPFPPGSPDRSTPDRSPRRARRAEHVGRPYGLALLCLFLAAGCLWWAVDVVREGGAAAFLTLPFALLGVLLFGGGLYGCVVEIRRDRPPATDRPVTAVRNFAGWVERRDLVRVRRLAGVLQDTPGWLAPAELAELGRCPDLLDALFFHARRGDLAAELRISADRVRADAARRPDAESSDAGVPGTPAGALDVVLATLDRDGRVREAAVRRMAAELLPGQEWFLVERAVDHVAAIRAVALTAIEEWLVEDRERVAPVLRQAFRRVAGRDRAVPLSELLERLGPDSCRDGGLTCRGGGDWDGCSGRTG</sequence>
<dbReference type="RefSeq" id="WP_203823880.1">
    <property type="nucleotide sequence ID" value="NZ_BAAATY010000013.1"/>
</dbReference>
<proteinExistence type="predicted"/>
<feature type="transmembrane region" description="Helical" evidence="2">
    <location>
        <begin position="54"/>
        <end position="77"/>
    </location>
</feature>
<keyword evidence="4" id="KW-1185">Reference proteome</keyword>
<feature type="transmembrane region" description="Helical" evidence="2">
    <location>
        <begin position="29"/>
        <end position="48"/>
    </location>
</feature>
<reference evidence="3 4" key="1">
    <citation type="submission" date="2021-01" db="EMBL/GenBank/DDBJ databases">
        <title>Whole genome shotgun sequence of Actinoplanes palleronii NBRC 14916.</title>
        <authorList>
            <person name="Komaki H."/>
            <person name="Tamura T."/>
        </authorList>
    </citation>
    <scope>NUCLEOTIDE SEQUENCE [LARGE SCALE GENOMIC DNA]</scope>
    <source>
        <strain evidence="3 4">NBRC 14916</strain>
    </source>
</reference>
<evidence type="ECO:0000313" key="3">
    <source>
        <dbReference type="EMBL" id="GIE64681.1"/>
    </source>
</evidence>
<comment type="caution">
    <text evidence="3">The sequence shown here is derived from an EMBL/GenBank/DDBJ whole genome shotgun (WGS) entry which is preliminary data.</text>
</comment>
<dbReference type="EMBL" id="BOMS01000014">
    <property type="protein sequence ID" value="GIE64681.1"/>
    <property type="molecule type" value="Genomic_DNA"/>
</dbReference>
<evidence type="ECO:0000256" key="1">
    <source>
        <dbReference type="SAM" id="MobiDB-lite"/>
    </source>
</evidence>
<protein>
    <recommendedName>
        <fullName evidence="5">HEAT repeat domain-containing protein</fullName>
    </recommendedName>
</protein>
<name>A0ABQ4B272_9ACTN</name>
<evidence type="ECO:0000256" key="2">
    <source>
        <dbReference type="SAM" id="Phobius"/>
    </source>
</evidence>
<accession>A0ABQ4B272</accession>
<gene>
    <name evidence="3" type="ORF">Apa02nite_007890</name>
</gene>
<organism evidence="3 4">
    <name type="scientific">Actinoplanes palleronii</name>
    <dbReference type="NCBI Taxonomy" id="113570"/>
    <lineage>
        <taxon>Bacteria</taxon>
        <taxon>Bacillati</taxon>
        <taxon>Actinomycetota</taxon>
        <taxon>Actinomycetes</taxon>
        <taxon>Micromonosporales</taxon>
        <taxon>Micromonosporaceae</taxon>
        <taxon>Actinoplanes</taxon>
    </lineage>
</organism>
<keyword evidence="2" id="KW-1133">Transmembrane helix</keyword>
<feature type="region of interest" description="Disordered" evidence="1">
    <location>
        <begin position="1"/>
        <end position="21"/>
    </location>
</feature>
<evidence type="ECO:0000313" key="4">
    <source>
        <dbReference type="Proteomes" id="UP000624709"/>
    </source>
</evidence>
<feature type="compositionally biased region" description="Basic and acidic residues" evidence="1">
    <location>
        <begin position="11"/>
        <end position="21"/>
    </location>
</feature>
<keyword evidence="2" id="KW-0472">Membrane</keyword>